<evidence type="ECO:0000256" key="6">
    <source>
        <dbReference type="ARBA" id="ARBA00023212"/>
    </source>
</evidence>
<evidence type="ECO:0000256" key="7">
    <source>
        <dbReference type="PROSITE-ProRule" id="PRU00259"/>
    </source>
</evidence>
<dbReference type="InterPro" id="IPR047149">
    <property type="entry name" value="KIF11-like"/>
</dbReference>
<dbReference type="PROSITE" id="PS50176">
    <property type="entry name" value="ARM_REPEAT"/>
    <property type="match status" value="2"/>
</dbReference>
<dbReference type="SMART" id="SM00129">
    <property type="entry name" value="KISc"/>
    <property type="match status" value="1"/>
</dbReference>
<dbReference type="GO" id="GO:0008017">
    <property type="term" value="F:microtubule binding"/>
    <property type="evidence" value="ECO:0007669"/>
    <property type="project" value="InterPro"/>
</dbReference>
<dbReference type="InterPro" id="IPR036961">
    <property type="entry name" value="Kinesin_motor_dom_sf"/>
</dbReference>
<sequence>MASSSAQRSSQRSERQNHIPHGRSAASSLSRSVDNGQQLLPNNLSVRSKLHASRPSLPPSSRTNSTNHDPEPARVRVAVRLRPRNAEDLLSDADFADCVEIQPELKRLNLKKNNWSSEAYRFDEVFSESASQRRVYEAVAKPVVESVLSGYNGTVMAYGQTGTGKTYTLGRLGKDDASERGIMVRAMEDIISSTSGSDSIEISYLQTDFSRERSRIDKYSLVTQLYLESIQDLLSPEKINIPISEEPKTGKVTLPGAVVVKVQDLDHFLQILQTGEANRHVANTKLNTESSRSHAILMVNIRRAVHEEENEIPFQEKDSKGNLSYDRGIPIVRNNKLLIVDLAGSERLDKSGSEGHSVEEAKFINLSLTSLGKCINALAENSPHIPVRDSKLTRLLRDSFGEMYEKKIAELMKQLEHEKAHSGSAEELNAMKKLLSDHEKSMQLYQMENSTYEKALADTNQMYEEKIADLIQNQNGEIARFKSVEEELDKMKKLLKDHQNSNQMYEKKIAELMKQLEDEKAHSGSVEEQLNAMKKLLSDQEKLMQLYQLANSTYQKALADTNKMYEEKIAYLIQDQNGEIAHFEHVEEELDKTQLLKDHQNLDQMYKKKIAELMKHLEDEKAHSRSVDEQLNAMKKLLSDNEKSMQASDGGYGGSLEETQLLMMRPAREPTSGRIGSEDGDPIALQSGGDGAAVAEKTDPLYQMANSTYQKALAETNQMYEEKIADLIHNQNSEIARFEGVKQELQKKKKLLKDHRNSNQIHGRKESDKIMVKLQESHEVHQKTANELDSLKAEYNELLTDKATLAEELNAMRLTLQIQEKQRKAVVAEQVRLKKFVPENGDDYEDKKSHMKENRAKPLVLPKLNQSRETISVQRATIAKIFGLGKILQLLTSGDIDAQIRAVKVVANLAAEDINQEKIMEEGGIDALLMLLQSCQNITILRVASGAIANLAMNEANQCLIMNKGGARLLANTASKTDDPEALRMVAGAIANLCGSEKLQLKLRDDGAIKALLGMVRFGDSGVIAQVARGIANFAKCESREINQGHRRGRSVLMEDNVLSWLIANSTSASASSSRRHIELALCHLGQNEDNARDFISSGGVKALARISVESSREDIRNLAKTTLKLSPTFKAEMNTESSKLYRTEL</sequence>
<dbReference type="InterPro" id="IPR001752">
    <property type="entry name" value="Kinesin_motor_dom"/>
</dbReference>
<keyword evidence="5 8" id="KW-0505">Motor protein</keyword>
<evidence type="ECO:0000256" key="4">
    <source>
        <dbReference type="ARBA" id="ARBA00022737"/>
    </source>
</evidence>
<dbReference type="EMBL" id="JACTNZ010000003">
    <property type="protein sequence ID" value="KAG5557597.1"/>
    <property type="molecule type" value="Genomic_DNA"/>
</dbReference>
<comment type="similarity">
    <text evidence="2">Belongs to the TRAFAC class myosin-kinesin ATPase superfamily. Kinesin family. Ungrouped subfamily.</text>
</comment>
<feature type="region of interest" description="Disordered" evidence="10">
    <location>
        <begin position="1"/>
        <end position="74"/>
    </location>
</feature>
<feature type="region of interest" description="Disordered" evidence="10">
    <location>
        <begin position="669"/>
        <end position="691"/>
    </location>
</feature>
<dbReference type="InterPro" id="IPR016024">
    <property type="entry name" value="ARM-type_fold"/>
</dbReference>
<evidence type="ECO:0000256" key="3">
    <source>
        <dbReference type="ARBA" id="ARBA00022490"/>
    </source>
</evidence>
<dbReference type="Pfam" id="PF00225">
    <property type="entry name" value="Kinesin"/>
    <property type="match status" value="1"/>
</dbReference>
<feature type="repeat" description="ARM" evidence="7">
    <location>
        <begin position="923"/>
        <end position="966"/>
    </location>
</feature>
<dbReference type="GO" id="GO:0051231">
    <property type="term" value="P:spindle elongation"/>
    <property type="evidence" value="ECO:0007669"/>
    <property type="project" value="TreeGrafter"/>
</dbReference>
<dbReference type="CDD" id="cd00106">
    <property type="entry name" value="KISc"/>
    <property type="match status" value="1"/>
</dbReference>
<dbReference type="GO" id="GO:0005876">
    <property type="term" value="C:spindle microtubule"/>
    <property type="evidence" value="ECO:0007669"/>
    <property type="project" value="TreeGrafter"/>
</dbReference>
<feature type="compositionally biased region" description="Low complexity" evidence="10">
    <location>
        <begin position="1"/>
        <end position="10"/>
    </location>
</feature>
<dbReference type="Gene3D" id="3.40.850.10">
    <property type="entry name" value="Kinesin motor domain"/>
    <property type="match status" value="1"/>
</dbReference>
<feature type="domain" description="Kinesin motor" evidence="11">
    <location>
        <begin position="74"/>
        <end position="440"/>
    </location>
</feature>
<dbReference type="AlphaFoldDB" id="A0AAV6KYN3"/>
<feature type="binding site" evidence="8">
    <location>
        <begin position="159"/>
        <end position="166"/>
    </location>
    <ligand>
        <name>ATP</name>
        <dbReference type="ChEBI" id="CHEBI:30616"/>
    </ligand>
</feature>
<keyword evidence="3" id="KW-0963">Cytoplasm</keyword>
<keyword evidence="9" id="KW-0175">Coiled coil</keyword>
<comment type="caution">
    <text evidence="12">The sequence shown here is derived from an EMBL/GenBank/DDBJ whole genome shotgun (WGS) entry which is preliminary data.</text>
</comment>
<dbReference type="Proteomes" id="UP000823749">
    <property type="component" value="Chromosome 3"/>
</dbReference>
<feature type="coiled-coil region" evidence="9">
    <location>
        <begin position="453"/>
        <end position="529"/>
    </location>
</feature>
<organism evidence="12 13">
    <name type="scientific">Rhododendron griersonianum</name>
    <dbReference type="NCBI Taxonomy" id="479676"/>
    <lineage>
        <taxon>Eukaryota</taxon>
        <taxon>Viridiplantae</taxon>
        <taxon>Streptophyta</taxon>
        <taxon>Embryophyta</taxon>
        <taxon>Tracheophyta</taxon>
        <taxon>Spermatophyta</taxon>
        <taxon>Magnoliopsida</taxon>
        <taxon>eudicotyledons</taxon>
        <taxon>Gunneridae</taxon>
        <taxon>Pentapetalae</taxon>
        <taxon>asterids</taxon>
        <taxon>Ericales</taxon>
        <taxon>Ericaceae</taxon>
        <taxon>Ericoideae</taxon>
        <taxon>Rhodoreae</taxon>
        <taxon>Rhododendron</taxon>
    </lineage>
</organism>
<gene>
    <name evidence="12" type="ORF">RHGRI_007747</name>
</gene>
<evidence type="ECO:0000259" key="11">
    <source>
        <dbReference type="PROSITE" id="PS50067"/>
    </source>
</evidence>
<dbReference type="PRINTS" id="PR00380">
    <property type="entry name" value="KINESINHEAVY"/>
</dbReference>
<dbReference type="SUPFAM" id="SSF48371">
    <property type="entry name" value="ARM repeat"/>
    <property type="match status" value="1"/>
</dbReference>
<proteinExistence type="inferred from homology"/>
<evidence type="ECO:0000256" key="10">
    <source>
        <dbReference type="SAM" id="MobiDB-lite"/>
    </source>
</evidence>
<feature type="coiled-coil region" evidence="9">
    <location>
        <begin position="728"/>
        <end position="822"/>
    </location>
</feature>
<name>A0AAV6KYN3_9ERIC</name>
<keyword evidence="6" id="KW-0206">Cytoskeleton</keyword>
<dbReference type="GO" id="GO:0005524">
    <property type="term" value="F:ATP binding"/>
    <property type="evidence" value="ECO:0007669"/>
    <property type="project" value="UniProtKB-UniRule"/>
</dbReference>
<dbReference type="GO" id="GO:0090307">
    <property type="term" value="P:mitotic spindle assembly"/>
    <property type="evidence" value="ECO:0007669"/>
    <property type="project" value="TreeGrafter"/>
</dbReference>
<evidence type="ECO:0000256" key="9">
    <source>
        <dbReference type="SAM" id="Coils"/>
    </source>
</evidence>
<dbReference type="GO" id="GO:0072686">
    <property type="term" value="C:mitotic spindle"/>
    <property type="evidence" value="ECO:0007669"/>
    <property type="project" value="TreeGrafter"/>
</dbReference>
<reference evidence="12" key="1">
    <citation type="submission" date="2020-08" db="EMBL/GenBank/DDBJ databases">
        <title>Plant Genome Project.</title>
        <authorList>
            <person name="Zhang R.-G."/>
        </authorList>
    </citation>
    <scope>NUCLEOTIDE SEQUENCE</scope>
    <source>
        <strain evidence="12">WSP0</strain>
        <tissue evidence="12">Leaf</tissue>
    </source>
</reference>
<dbReference type="SUPFAM" id="SSF52540">
    <property type="entry name" value="P-loop containing nucleoside triphosphate hydrolases"/>
    <property type="match status" value="1"/>
</dbReference>
<comment type="subcellular location">
    <subcellularLocation>
        <location evidence="1">Cytoplasm</location>
        <location evidence="1">Cytoskeleton</location>
    </subcellularLocation>
</comment>
<evidence type="ECO:0000313" key="13">
    <source>
        <dbReference type="Proteomes" id="UP000823749"/>
    </source>
</evidence>
<protein>
    <recommendedName>
        <fullName evidence="11">Kinesin motor domain-containing protein</fullName>
    </recommendedName>
</protein>
<keyword evidence="4" id="KW-0677">Repeat</keyword>
<dbReference type="Gene3D" id="1.25.10.10">
    <property type="entry name" value="Leucine-rich Repeat Variant"/>
    <property type="match status" value="1"/>
</dbReference>
<keyword evidence="8" id="KW-0547">Nucleotide-binding</keyword>
<evidence type="ECO:0000256" key="2">
    <source>
        <dbReference type="ARBA" id="ARBA00010103"/>
    </source>
</evidence>
<dbReference type="InterPro" id="IPR011989">
    <property type="entry name" value="ARM-like"/>
</dbReference>
<dbReference type="GO" id="GO:0007018">
    <property type="term" value="P:microtubule-based movement"/>
    <property type="evidence" value="ECO:0007669"/>
    <property type="project" value="InterPro"/>
</dbReference>
<dbReference type="PANTHER" id="PTHR47970:SF6">
    <property type="entry name" value="KINESIN-LIKE PROTEIN KIN-UC ISOFORM X1"/>
    <property type="match status" value="1"/>
</dbReference>
<dbReference type="GO" id="GO:0008574">
    <property type="term" value="F:plus-end-directed microtubule motor activity"/>
    <property type="evidence" value="ECO:0007669"/>
    <property type="project" value="TreeGrafter"/>
</dbReference>
<evidence type="ECO:0000256" key="1">
    <source>
        <dbReference type="ARBA" id="ARBA00004245"/>
    </source>
</evidence>
<keyword evidence="8" id="KW-0067">ATP-binding</keyword>
<dbReference type="PROSITE" id="PS50067">
    <property type="entry name" value="KINESIN_MOTOR_2"/>
    <property type="match status" value="1"/>
</dbReference>
<evidence type="ECO:0000313" key="12">
    <source>
        <dbReference type="EMBL" id="KAG5557597.1"/>
    </source>
</evidence>
<keyword evidence="13" id="KW-1185">Reference proteome</keyword>
<dbReference type="InterPro" id="IPR000225">
    <property type="entry name" value="Armadillo"/>
</dbReference>
<dbReference type="InterPro" id="IPR027417">
    <property type="entry name" value="P-loop_NTPase"/>
</dbReference>
<dbReference type="SMART" id="SM00185">
    <property type="entry name" value="ARM"/>
    <property type="match status" value="3"/>
</dbReference>
<evidence type="ECO:0000256" key="8">
    <source>
        <dbReference type="PROSITE-ProRule" id="PRU00283"/>
    </source>
</evidence>
<evidence type="ECO:0000256" key="5">
    <source>
        <dbReference type="ARBA" id="ARBA00023175"/>
    </source>
</evidence>
<accession>A0AAV6KYN3</accession>
<feature type="repeat" description="ARM" evidence="7">
    <location>
        <begin position="882"/>
        <end position="924"/>
    </location>
</feature>
<feature type="compositionally biased region" description="Polar residues" evidence="10">
    <location>
        <begin position="25"/>
        <end position="46"/>
    </location>
</feature>
<dbReference type="PANTHER" id="PTHR47970">
    <property type="entry name" value="KINESIN-LIKE PROTEIN KIF11"/>
    <property type="match status" value="1"/>
</dbReference>
<dbReference type="Pfam" id="PF00514">
    <property type="entry name" value="Arm"/>
    <property type="match status" value="1"/>
</dbReference>